<reference evidence="2" key="1">
    <citation type="submission" date="2015-12" db="EMBL/GenBank/DDBJ databases">
        <title>Update maize B73 reference genome by single molecule sequencing technologies.</title>
        <authorList>
            <consortium name="Maize Genome Sequencing Project"/>
            <person name="Ware D."/>
        </authorList>
    </citation>
    <scope>NUCLEOTIDE SEQUENCE</scope>
    <source>
        <tissue evidence="2">Seedling</tissue>
    </source>
</reference>
<gene>
    <name evidence="2" type="ORF">ZEAMMB73_Zm00001d008942</name>
</gene>
<proteinExistence type="predicted"/>
<organism evidence="2">
    <name type="scientific">Zea mays</name>
    <name type="common">Maize</name>
    <dbReference type="NCBI Taxonomy" id="4577"/>
    <lineage>
        <taxon>Eukaryota</taxon>
        <taxon>Viridiplantae</taxon>
        <taxon>Streptophyta</taxon>
        <taxon>Embryophyta</taxon>
        <taxon>Tracheophyta</taxon>
        <taxon>Spermatophyta</taxon>
        <taxon>Magnoliopsida</taxon>
        <taxon>Liliopsida</taxon>
        <taxon>Poales</taxon>
        <taxon>Poaceae</taxon>
        <taxon>PACMAD clade</taxon>
        <taxon>Panicoideae</taxon>
        <taxon>Andropogonodae</taxon>
        <taxon>Andropogoneae</taxon>
        <taxon>Tripsacinae</taxon>
        <taxon>Zea</taxon>
    </lineage>
</organism>
<evidence type="ECO:0000256" key="1">
    <source>
        <dbReference type="SAM" id="MobiDB-lite"/>
    </source>
</evidence>
<feature type="region of interest" description="Disordered" evidence="1">
    <location>
        <begin position="43"/>
        <end position="99"/>
    </location>
</feature>
<name>A0A1D6FGT6_MAIZE</name>
<evidence type="ECO:0000313" key="2">
    <source>
        <dbReference type="EMBL" id="AQK91055.1"/>
    </source>
</evidence>
<dbReference type="InParanoid" id="A0A1D6FGT6"/>
<feature type="compositionally biased region" description="Basic residues" evidence="1">
    <location>
        <begin position="52"/>
        <end position="65"/>
    </location>
</feature>
<dbReference type="AlphaFoldDB" id="A0A1D6FGT6"/>
<accession>A0A1D6FGT6</accession>
<dbReference type="EMBL" id="CM000784">
    <property type="protein sequence ID" value="AQK91055.1"/>
    <property type="molecule type" value="Genomic_DNA"/>
</dbReference>
<protein>
    <submittedName>
        <fullName evidence="2">Uncharacterized protein</fullName>
    </submittedName>
</protein>
<sequence>MPIPPPRCGSCLRIRRKIPSCMGTFPTALREIHPPLAATLARSLSSTSLPRSQRRRGCVGRRRTQRTPCGGCGRSSTPSGPPRRWQPDSAIEPPNRADPRVQFFKGCNSMNNLLQEGLASSSA</sequence>